<dbReference type="SUPFAM" id="SSF46565">
    <property type="entry name" value="Chaperone J-domain"/>
    <property type="match status" value="1"/>
</dbReference>
<dbReference type="PROSITE" id="PS50076">
    <property type="entry name" value="DNAJ_2"/>
    <property type="match status" value="1"/>
</dbReference>
<organism evidence="3 4">
    <name type="scientific">Brassica oleracea var. oleracea</name>
    <dbReference type="NCBI Taxonomy" id="109376"/>
    <lineage>
        <taxon>Eukaryota</taxon>
        <taxon>Viridiplantae</taxon>
        <taxon>Streptophyta</taxon>
        <taxon>Embryophyta</taxon>
        <taxon>Tracheophyta</taxon>
        <taxon>Spermatophyta</taxon>
        <taxon>Magnoliopsida</taxon>
        <taxon>eudicotyledons</taxon>
        <taxon>Gunneridae</taxon>
        <taxon>Pentapetalae</taxon>
        <taxon>rosids</taxon>
        <taxon>malvids</taxon>
        <taxon>Brassicales</taxon>
        <taxon>Brassicaceae</taxon>
        <taxon>Brassiceae</taxon>
        <taxon>Brassica</taxon>
    </lineage>
</organism>
<dbReference type="InterPro" id="IPR036869">
    <property type="entry name" value="J_dom_sf"/>
</dbReference>
<dbReference type="HOGENOM" id="CLU_033858_0_1_1"/>
<dbReference type="PANTHER" id="PTHR44094">
    <property type="entry name" value="DNAJ HEAT SHOCK N-TERMINAL DOMAIN-CONTAINING PROTEIN"/>
    <property type="match status" value="1"/>
</dbReference>
<keyword evidence="4" id="KW-1185">Reference proteome</keyword>
<feature type="region of interest" description="Disordered" evidence="1">
    <location>
        <begin position="166"/>
        <end position="203"/>
    </location>
</feature>
<dbReference type="STRING" id="109376.A0A0D3BQE2"/>
<sequence length="480" mass="53644">MDTVLPLTHLHDHLDFMFWSHKEGMVKENEYYDILCVKADASDADIKKAYYLKARKVHPDKNPGDPQAAKNFQVLGEAYQVLSNPEKRAAYDKYGKEGVQQDAMVDPAAVFGMLFGSEVFEEYVGQLALAYLASIEADLESYEPDMGLGFEKEDLLPITERSSFFGPGDCPETQYTQRVSGSTSSSAPSAPHVPPPMPPPVPPPMAPPMVADIHPDLMVPPSAPYSQYTVEDILSLPGREGLPVIDPDRPDGSLWWGVDGCLASDVTDTIKGYFSMAHPNWSKTPHYVRKTWFKIYAAKETGHLPSLMELYERTHKNKAGVFVDGKSEQIYNDVVARVEDRQTQLTQQSTDGLPVTLSTLEVDKIYEEVVPKKKGRTLGIGSVNDVPRATSSYGQRRDDEVTELRRESAQLRNELTATKSRMGGVEGFLDVIAATNPEWESMLRNMRQQHPIHGESSDDVHNEADVTRRSDEFYRAMNDP</sequence>
<feature type="compositionally biased region" description="Polar residues" evidence="1">
    <location>
        <begin position="173"/>
        <end position="183"/>
    </location>
</feature>
<dbReference type="AlphaFoldDB" id="A0A0D3BQE2"/>
<dbReference type="SMART" id="SM00271">
    <property type="entry name" value="DnaJ"/>
    <property type="match status" value="1"/>
</dbReference>
<dbReference type="InterPro" id="IPR018253">
    <property type="entry name" value="DnaJ_domain_CS"/>
</dbReference>
<dbReference type="Pfam" id="PF03004">
    <property type="entry name" value="Transposase_24"/>
    <property type="match status" value="1"/>
</dbReference>
<evidence type="ECO:0000313" key="3">
    <source>
        <dbReference type="EnsemblPlants" id="Bo4g025700.1"/>
    </source>
</evidence>
<dbReference type="InterPro" id="IPR004252">
    <property type="entry name" value="Probable_transposase_24"/>
</dbReference>
<proteinExistence type="predicted"/>
<evidence type="ECO:0000313" key="4">
    <source>
        <dbReference type="Proteomes" id="UP000032141"/>
    </source>
</evidence>
<accession>A0A0D3BQE2</accession>
<feature type="domain" description="J" evidence="2">
    <location>
        <begin position="30"/>
        <end position="95"/>
    </location>
</feature>
<dbReference type="InterPro" id="IPR052423">
    <property type="entry name" value="EMIR"/>
</dbReference>
<dbReference type="eggNOG" id="KOG0691">
    <property type="taxonomic scope" value="Eukaryota"/>
</dbReference>
<evidence type="ECO:0000256" key="1">
    <source>
        <dbReference type="SAM" id="MobiDB-lite"/>
    </source>
</evidence>
<dbReference type="PANTHER" id="PTHR44094:SF21">
    <property type="entry name" value="DNAJ HEAT SHOCK N-TERMINAL DOMAIN-CONTAINING PROTEIN"/>
    <property type="match status" value="1"/>
</dbReference>
<reference evidence="3" key="2">
    <citation type="submission" date="2015-03" db="UniProtKB">
        <authorList>
            <consortium name="EnsemblPlants"/>
        </authorList>
    </citation>
    <scope>IDENTIFICATION</scope>
</reference>
<dbReference type="Gramene" id="Bo4g025700.1">
    <property type="protein sequence ID" value="Bo4g025700.1"/>
    <property type="gene ID" value="Bo4g025700"/>
</dbReference>
<protein>
    <recommendedName>
        <fullName evidence="2">J domain-containing protein</fullName>
    </recommendedName>
</protein>
<dbReference type="EnsemblPlants" id="Bo4g025700.1">
    <property type="protein sequence ID" value="Bo4g025700.1"/>
    <property type="gene ID" value="Bo4g025700"/>
</dbReference>
<dbReference type="PRINTS" id="PR00625">
    <property type="entry name" value="JDOMAIN"/>
</dbReference>
<dbReference type="Gene3D" id="1.10.287.110">
    <property type="entry name" value="DnaJ domain"/>
    <property type="match status" value="1"/>
</dbReference>
<evidence type="ECO:0000259" key="2">
    <source>
        <dbReference type="PROSITE" id="PS50076"/>
    </source>
</evidence>
<dbReference type="InterPro" id="IPR001623">
    <property type="entry name" value="DnaJ_domain"/>
</dbReference>
<feature type="compositionally biased region" description="Pro residues" evidence="1">
    <location>
        <begin position="191"/>
        <end position="203"/>
    </location>
</feature>
<dbReference type="Proteomes" id="UP000032141">
    <property type="component" value="Chromosome C4"/>
</dbReference>
<dbReference type="Pfam" id="PF00226">
    <property type="entry name" value="DnaJ"/>
    <property type="match status" value="1"/>
</dbReference>
<dbReference type="CDD" id="cd06257">
    <property type="entry name" value="DnaJ"/>
    <property type="match status" value="1"/>
</dbReference>
<reference evidence="3 4" key="1">
    <citation type="journal article" date="2014" name="Genome Biol.">
        <title>Transcriptome and methylome profiling reveals relics of genome dominance in the mesopolyploid Brassica oleracea.</title>
        <authorList>
            <person name="Parkin I.A."/>
            <person name="Koh C."/>
            <person name="Tang H."/>
            <person name="Robinson S.J."/>
            <person name="Kagale S."/>
            <person name="Clarke W.E."/>
            <person name="Town C.D."/>
            <person name="Nixon J."/>
            <person name="Krishnakumar V."/>
            <person name="Bidwell S.L."/>
            <person name="Denoeud F."/>
            <person name="Belcram H."/>
            <person name="Links M.G."/>
            <person name="Just J."/>
            <person name="Clarke C."/>
            <person name="Bender T."/>
            <person name="Huebert T."/>
            <person name="Mason A.S."/>
            <person name="Pires J.C."/>
            <person name="Barker G."/>
            <person name="Moore J."/>
            <person name="Walley P.G."/>
            <person name="Manoli S."/>
            <person name="Batley J."/>
            <person name="Edwards D."/>
            <person name="Nelson M.N."/>
            <person name="Wang X."/>
            <person name="Paterson A.H."/>
            <person name="King G."/>
            <person name="Bancroft I."/>
            <person name="Chalhoub B."/>
            <person name="Sharpe A.G."/>
        </authorList>
    </citation>
    <scope>NUCLEOTIDE SEQUENCE</scope>
    <source>
        <strain evidence="3 4">cv. TO1000</strain>
    </source>
</reference>
<dbReference type="PROSITE" id="PS00636">
    <property type="entry name" value="DNAJ_1"/>
    <property type="match status" value="1"/>
</dbReference>
<name>A0A0D3BQE2_BRAOL</name>